<keyword evidence="1" id="KW-0175">Coiled coil</keyword>
<dbReference type="SUPFAM" id="SSF140500">
    <property type="entry name" value="BAS1536-like"/>
    <property type="match status" value="1"/>
</dbReference>
<feature type="coiled-coil region" evidence="1">
    <location>
        <begin position="7"/>
        <end position="34"/>
    </location>
</feature>
<comment type="caution">
    <text evidence="2">The sequence shown here is derived from an EMBL/GenBank/DDBJ whole genome shotgun (WGS) entry which is preliminary data.</text>
</comment>
<dbReference type="Gene3D" id="4.10.280.10">
    <property type="entry name" value="Helix-loop-helix DNA-binding domain"/>
    <property type="match status" value="1"/>
</dbReference>
<dbReference type="InterPro" id="IPR036638">
    <property type="entry name" value="HLH_DNA-bd_sf"/>
</dbReference>
<protein>
    <submittedName>
        <fullName evidence="2">Spo0E family sporulation regulatory protein-aspartic acid phosphatase</fullName>
    </submittedName>
</protein>
<organism evidence="2 3">
    <name type="scientific">Paenibacillus alvei</name>
    <name type="common">Bacillus alvei</name>
    <dbReference type="NCBI Taxonomy" id="44250"/>
    <lineage>
        <taxon>Bacteria</taxon>
        <taxon>Bacillati</taxon>
        <taxon>Bacillota</taxon>
        <taxon>Bacilli</taxon>
        <taxon>Bacillales</taxon>
        <taxon>Paenibacillaceae</taxon>
        <taxon>Paenibacillus</taxon>
    </lineage>
</organism>
<accession>A0ABT4H2M1</accession>
<dbReference type="RefSeq" id="WP_005552625.1">
    <property type="nucleotide sequence ID" value="NZ_JAMDLX010000025.1"/>
</dbReference>
<dbReference type="InterPro" id="IPR037208">
    <property type="entry name" value="Spo0E-like_sf"/>
</dbReference>
<gene>
    <name evidence="2" type="ORF">M5X12_21900</name>
</gene>
<reference evidence="2 3" key="1">
    <citation type="submission" date="2022-05" db="EMBL/GenBank/DDBJ databases">
        <title>Genome Sequencing of Bee-Associated Microbes.</title>
        <authorList>
            <person name="Dunlap C."/>
        </authorList>
    </citation>
    <scope>NUCLEOTIDE SEQUENCE [LARGE SCALE GENOMIC DNA]</scope>
    <source>
        <strain evidence="2 3">NRRL B-04010</strain>
    </source>
</reference>
<dbReference type="InterPro" id="IPR018540">
    <property type="entry name" value="Spo0E-like"/>
</dbReference>
<evidence type="ECO:0000313" key="3">
    <source>
        <dbReference type="Proteomes" id="UP001527181"/>
    </source>
</evidence>
<dbReference type="Proteomes" id="UP001527181">
    <property type="component" value="Unassembled WGS sequence"/>
</dbReference>
<keyword evidence="3" id="KW-1185">Reference proteome</keyword>
<evidence type="ECO:0000313" key="2">
    <source>
        <dbReference type="EMBL" id="MCY9763190.1"/>
    </source>
</evidence>
<proteinExistence type="predicted"/>
<name>A0ABT4H2M1_PAEAL</name>
<sequence length="69" mass="8135">MKRQTTRHDILDEEQVLKRELEEQRRKMEDTANGIPLCHPSVVKESEALDQKILSLMHLKKKKGQPSRE</sequence>
<evidence type="ECO:0000256" key="1">
    <source>
        <dbReference type="SAM" id="Coils"/>
    </source>
</evidence>
<dbReference type="Pfam" id="PF09388">
    <property type="entry name" value="SpoOE-like"/>
    <property type="match status" value="1"/>
</dbReference>
<dbReference type="EMBL" id="JAMDNP010000050">
    <property type="protein sequence ID" value="MCY9763190.1"/>
    <property type="molecule type" value="Genomic_DNA"/>
</dbReference>